<protein>
    <submittedName>
        <fullName evidence="3">ATP-binding protein</fullName>
    </submittedName>
</protein>
<feature type="transmembrane region" description="Helical" evidence="1">
    <location>
        <begin position="338"/>
        <end position="356"/>
    </location>
</feature>
<feature type="transmembrane region" description="Helical" evidence="1">
    <location>
        <begin position="65"/>
        <end position="87"/>
    </location>
</feature>
<evidence type="ECO:0000313" key="4">
    <source>
        <dbReference type="Proteomes" id="UP001163687"/>
    </source>
</evidence>
<keyword evidence="1" id="KW-0812">Transmembrane</keyword>
<feature type="transmembrane region" description="Helical" evidence="1">
    <location>
        <begin position="277"/>
        <end position="294"/>
    </location>
</feature>
<feature type="transmembrane region" description="Helical" evidence="1">
    <location>
        <begin position="523"/>
        <end position="546"/>
    </location>
</feature>
<organism evidence="3 4">
    <name type="scientific">Caldinitratiruptor microaerophilus</name>
    <dbReference type="NCBI Taxonomy" id="671077"/>
    <lineage>
        <taxon>Bacteria</taxon>
        <taxon>Bacillati</taxon>
        <taxon>Bacillota</taxon>
        <taxon>Clostridia</taxon>
        <taxon>Eubacteriales</taxon>
        <taxon>Symbiobacteriaceae</taxon>
        <taxon>Caldinitratiruptor</taxon>
    </lineage>
</organism>
<dbReference type="Proteomes" id="UP001163687">
    <property type="component" value="Chromosome"/>
</dbReference>
<feature type="transmembrane region" description="Helical" evidence="1">
    <location>
        <begin position="36"/>
        <end position="53"/>
    </location>
</feature>
<keyword evidence="3" id="KW-0547">Nucleotide-binding</keyword>
<sequence length="637" mass="67033">MRLERAAAVVRRITSVVAIVMAAYHLYVVATGTPEAIILRGTHLLFSLALIFLTFPARAREQGRWWGWAADLGLLVLSIASIGYLFVNYEYVVNRIYYVDPLRLGDKVFGAILVLVVLEAARRTTGLVLPVTAAVFLLYALTGPYLPGILKHPGFSVEILLDQLYLTTEGIFGIPLGVSATYVIVFVVFGAFLDKSGVGQFFTDFATAITGGSRGGPGKVSVVSSSLFGTISGSAVANVMVDGWLTIPLMKRAGFRPPFAAAVEATASTGGQIMPPVMGAAAFVMAEFLGIPYIQVAKHALIPALLYYVALFFSIHFEALRSDLKGVPREEVPRLRDVILSRGHLFLPVILILALMVAGFTATYAALWATASVLVLSWLRRDTRMGVRSILEALESGARNTLAVAATCAAAGIIIGVIALTGLGLRFTSLVLGIAGQHLLPALVLTMVAGLILGMGMPTTPAYIVQAALLIPALVKMGVHPVAAHLFVIYFAAISAITPPVALAVYAAAGIGKARFWDAGIEAVKVGAAGFIVPYMFVFGPALLFLGSPGQIAWALVTATTGSVALAAALRGYLFRPATWLERVLLGAAAFLLIDQGLVTDAVGFGLLLGAVLLQRLTGRRPAAVPAPAGGRPAQGA</sequence>
<evidence type="ECO:0000259" key="2">
    <source>
        <dbReference type="Pfam" id="PF06808"/>
    </source>
</evidence>
<accession>A0AA35CKQ3</accession>
<feature type="transmembrane region" description="Helical" evidence="1">
    <location>
        <begin position="430"/>
        <end position="453"/>
    </location>
</feature>
<dbReference type="InterPro" id="IPR011853">
    <property type="entry name" value="TRAP_DctM-Dct_fused"/>
</dbReference>
<feature type="transmembrane region" description="Helical" evidence="1">
    <location>
        <begin position="460"/>
        <end position="479"/>
    </location>
</feature>
<dbReference type="PANTHER" id="PTHR43849">
    <property type="entry name" value="BLL3936 PROTEIN"/>
    <property type="match status" value="1"/>
</dbReference>
<keyword evidence="3" id="KW-0067">ATP-binding</keyword>
<evidence type="ECO:0000256" key="1">
    <source>
        <dbReference type="SAM" id="Phobius"/>
    </source>
</evidence>
<feature type="transmembrane region" description="Helical" evidence="1">
    <location>
        <begin position="127"/>
        <end position="150"/>
    </location>
</feature>
<feature type="domain" description="TRAP C4-dicarboxylate transport system permease DctM subunit" evidence="2">
    <location>
        <begin position="113"/>
        <end position="547"/>
    </location>
</feature>
<feature type="transmembrane region" description="Helical" evidence="1">
    <location>
        <begin position="400"/>
        <end position="424"/>
    </location>
</feature>
<feature type="transmembrane region" description="Helical" evidence="1">
    <location>
        <begin position="170"/>
        <end position="193"/>
    </location>
</feature>
<name>A0AA35CKQ3_9FIRM</name>
<reference evidence="3" key="1">
    <citation type="submission" date="2022-03" db="EMBL/GenBank/DDBJ databases">
        <title>Complete genome sequence of Caldinitratiruptor microaerophilus.</title>
        <authorList>
            <person name="Mukaiyama R."/>
            <person name="Nishiyama T."/>
            <person name="Ueda K."/>
        </authorList>
    </citation>
    <scope>NUCLEOTIDE SEQUENCE</scope>
    <source>
        <strain evidence="3">JCM 16183</strain>
    </source>
</reference>
<dbReference type="EMBL" id="AP025628">
    <property type="protein sequence ID" value="BDG60203.1"/>
    <property type="molecule type" value="Genomic_DNA"/>
</dbReference>
<keyword evidence="1" id="KW-1133">Transmembrane helix</keyword>
<feature type="transmembrane region" description="Helical" evidence="1">
    <location>
        <begin position="485"/>
        <end position="511"/>
    </location>
</feature>
<keyword evidence="1" id="KW-0472">Membrane</keyword>
<feature type="transmembrane region" description="Helical" evidence="1">
    <location>
        <begin position="586"/>
        <end position="614"/>
    </location>
</feature>
<feature type="transmembrane region" description="Helical" evidence="1">
    <location>
        <begin position="300"/>
        <end position="317"/>
    </location>
</feature>
<evidence type="ECO:0000313" key="3">
    <source>
        <dbReference type="EMBL" id="BDG60203.1"/>
    </source>
</evidence>
<dbReference type="Pfam" id="PF06808">
    <property type="entry name" value="DctM"/>
    <property type="match status" value="1"/>
</dbReference>
<feature type="transmembrane region" description="Helical" evidence="1">
    <location>
        <begin position="12"/>
        <end position="30"/>
    </location>
</feature>
<feature type="transmembrane region" description="Helical" evidence="1">
    <location>
        <begin position="102"/>
        <end position="120"/>
    </location>
</feature>
<dbReference type="NCBIfam" id="TIGR02123">
    <property type="entry name" value="TRAP_fused"/>
    <property type="match status" value="1"/>
</dbReference>
<dbReference type="PANTHER" id="PTHR43849:SF2">
    <property type="entry name" value="BLL3936 PROTEIN"/>
    <property type="match status" value="1"/>
</dbReference>
<dbReference type="GO" id="GO:0005524">
    <property type="term" value="F:ATP binding"/>
    <property type="evidence" value="ECO:0007669"/>
    <property type="project" value="UniProtKB-KW"/>
</dbReference>
<dbReference type="AlphaFoldDB" id="A0AA35CKQ3"/>
<gene>
    <name evidence="3" type="ORF">caldi_12930</name>
</gene>
<keyword evidence="4" id="KW-1185">Reference proteome</keyword>
<dbReference type="KEGG" id="cmic:caldi_12930"/>
<feature type="transmembrane region" description="Helical" evidence="1">
    <location>
        <begin position="552"/>
        <end position="574"/>
    </location>
</feature>
<dbReference type="InterPro" id="IPR010656">
    <property type="entry name" value="DctM"/>
</dbReference>
<proteinExistence type="predicted"/>